<evidence type="ECO:0000256" key="1">
    <source>
        <dbReference type="SAM" id="MobiDB-lite"/>
    </source>
</evidence>
<name>A0A835Z2L8_9STRA</name>
<dbReference type="Proteomes" id="UP000664859">
    <property type="component" value="Unassembled WGS sequence"/>
</dbReference>
<evidence type="ECO:0000313" key="3">
    <source>
        <dbReference type="Proteomes" id="UP000664859"/>
    </source>
</evidence>
<keyword evidence="3" id="KW-1185">Reference proteome</keyword>
<reference evidence="2" key="1">
    <citation type="submission" date="2021-02" db="EMBL/GenBank/DDBJ databases">
        <title>First Annotated Genome of the Yellow-green Alga Tribonema minus.</title>
        <authorList>
            <person name="Mahan K.M."/>
        </authorList>
    </citation>
    <scope>NUCLEOTIDE SEQUENCE</scope>
    <source>
        <strain evidence="2">UTEX B ZZ1240</strain>
    </source>
</reference>
<dbReference type="EMBL" id="JAFCMP010000118">
    <property type="protein sequence ID" value="KAG5185880.1"/>
    <property type="molecule type" value="Genomic_DNA"/>
</dbReference>
<evidence type="ECO:0000313" key="2">
    <source>
        <dbReference type="EMBL" id="KAG5185880.1"/>
    </source>
</evidence>
<feature type="region of interest" description="Disordered" evidence="1">
    <location>
        <begin position="1"/>
        <end position="24"/>
    </location>
</feature>
<gene>
    <name evidence="2" type="ORF">JKP88DRAFT_288936</name>
</gene>
<sequence>MEVVLPAATGDTPAGPTGRATTPPAAAASWAATAAKPATTAPSLTAKSNLLREEARLLHGHDAAYFTPRGSYTAASSAFTQEQLDQQARAMFQAADQEQYFFVPPAVAAAGRKGGAAAGRLMAAAARLQGRQTVEGQPFVPPAAAAGADYTSL</sequence>
<accession>A0A835Z2L8</accession>
<comment type="caution">
    <text evidence="2">The sequence shown here is derived from an EMBL/GenBank/DDBJ whole genome shotgun (WGS) entry which is preliminary data.</text>
</comment>
<dbReference type="AlphaFoldDB" id="A0A835Z2L8"/>
<organism evidence="2 3">
    <name type="scientific">Tribonema minus</name>
    <dbReference type="NCBI Taxonomy" id="303371"/>
    <lineage>
        <taxon>Eukaryota</taxon>
        <taxon>Sar</taxon>
        <taxon>Stramenopiles</taxon>
        <taxon>Ochrophyta</taxon>
        <taxon>PX clade</taxon>
        <taxon>Xanthophyceae</taxon>
        <taxon>Tribonematales</taxon>
        <taxon>Tribonemataceae</taxon>
        <taxon>Tribonema</taxon>
    </lineage>
</organism>
<proteinExistence type="predicted"/>
<protein>
    <submittedName>
        <fullName evidence="2">Uncharacterized protein</fullName>
    </submittedName>
</protein>